<keyword evidence="5" id="KW-1185">Reference proteome</keyword>
<comment type="caution">
    <text evidence="4">The sequence shown here is derived from an EMBL/GenBank/DDBJ whole genome shotgun (WGS) entry which is preliminary data.</text>
</comment>
<organism evidence="4 5">
    <name type="scientific">Liparis tanakae</name>
    <name type="common">Tanaka's snailfish</name>
    <dbReference type="NCBI Taxonomy" id="230148"/>
    <lineage>
        <taxon>Eukaryota</taxon>
        <taxon>Metazoa</taxon>
        <taxon>Chordata</taxon>
        <taxon>Craniata</taxon>
        <taxon>Vertebrata</taxon>
        <taxon>Euteleostomi</taxon>
        <taxon>Actinopterygii</taxon>
        <taxon>Neopterygii</taxon>
        <taxon>Teleostei</taxon>
        <taxon>Neoteleostei</taxon>
        <taxon>Acanthomorphata</taxon>
        <taxon>Eupercaria</taxon>
        <taxon>Perciformes</taxon>
        <taxon>Cottioidei</taxon>
        <taxon>Cottales</taxon>
        <taxon>Liparidae</taxon>
        <taxon>Liparis</taxon>
    </lineage>
</organism>
<name>A0A4Z2IA31_9TELE</name>
<dbReference type="AlphaFoldDB" id="A0A4Z2IA31"/>
<dbReference type="GO" id="GO:0045499">
    <property type="term" value="F:chemorepellent activity"/>
    <property type="evidence" value="ECO:0007669"/>
    <property type="project" value="TreeGrafter"/>
</dbReference>
<dbReference type="InterPro" id="IPR027231">
    <property type="entry name" value="Semaphorin"/>
</dbReference>
<keyword evidence="1" id="KW-0325">Glycoprotein</keyword>
<dbReference type="GO" id="GO:0001755">
    <property type="term" value="P:neural crest cell migration"/>
    <property type="evidence" value="ECO:0007669"/>
    <property type="project" value="TreeGrafter"/>
</dbReference>
<evidence type="ECO:0000313" key="5">
    <source>
        <dbReference type="Proteomes" id="UP000314294"/>
    </source>
</evidence>
<dbReference type="PANTHER" id="PTHR11036:SF28">
    <property type="entry name" value="SEMA DOMAIN, IMMUNOGLOBULIN DOMAIN (IG), SHORT BASIC DOMAIN, SECRETED, (SEMAPHORIN) 3GA ISOFORM X1-RELATED"/>
    <property type="match status" value="1"/>
</dbReference>
<dbReference type="GO" id="GO:0030335">
    <property type="term" value="P:positive regulation of cell migration"/>
    <property type="evidence" value="ECO:0007669"/>
    <property type="project" value="TreeGrafter"/>
</dbReference>
<accession>A0A4Z2IA31</accession>
<proteinExistence type="predicted"/>
<reference evidence="4 5" key="1">
    <citation type="submission" date="2019-03" db="EMBL/GenBank/DDBJ databases">
        <title>First draft genome of Liparis tanakae, snailfish: a comprehensive survey of snailfish specific genes.</title>
        <authorList>
            <person name="Kim W."/>
            <person name="Song I."/>
            <person name="Jeong J.-H."/>
            <person name="Kim D."/>
            <person name="Kim S."/>
            <person name="Ryu S."/>
            <person name="Song J.Y."/>
            <person name="Lee S.K."/>
        </authorList>
    </citation>
    <scope>NUCLEOTIDE SEQUENCE [LARGE SCALE GENOMIC DNA]</scope>
    <source>
        <tissue evidence="4">Muscle</tissue>
    </source>
</reference>
<evidence type="ECO:0000256" key="2">
    <source>
        <dbReference type="PROSITE-ProRule" id="PRU00352"/>
    </source>
</evidence>
<dbReference type="Proteomes" id="UP000314294">
    <property type="component" value="Unassembled WGS sequence"/>
</dbReference>
<dbReference type="GO" id="GO:0007411">
    <property type="term" value="P:axon guidance"/>
    <property type="evidence" value="ECO:0007669"/>
    <property type="project" value="TreeGrafter"/>
</dbReference>
<evidence type="ECO:0000259" key="3">
    <source>
        <dbReference type="PROSITE" id="PS51004"/>
    </source>
</evidence>
<dbReference type="GO" id="GO:0030215">
    <property type="term" value="F:semaphorin receptor binding"/>
    <property type="evidence" value="ECO:0007669"/>
    <property type="project" value="InterPro"/>
</dbReference>
<evidence type="ECO:0000313" key="4">
    <source>
        <dbReference type="EMBL" id="TNN74817.1"/>
    </source>
</evidence>
<dbReference type="SUPFAM" id="SSF101912">
    <property type="entry name" value="Sema domain"/>
    <property type="match status" value="1"/>
</dbReference>
<dbReference type="InterPro" id="IPR015943">
    <property type="entry name" value="WD40/YVTN_repeat-like_dom_sf"/>
</dbReference>
<dbReference type="InterPro" id="IPR036352">
    <property type="entry name" value="Semap_dom_sf"/>
</dbReference>
<dbReference type="SMART" id="SM00630">
    <property type="entry name" value="Sema"/>
    <property type="match status" value="1"/>
</dbReference>
<feature type="domain" description="Sema" evidence="3">
    <location>
        <begin position="1"/>
        <end position="283"/>
    </location>
</feature>
<sequence length="283" mass="32257">MMPQLMDTRAARPFSFSFNTSDYRILLMDQDQGRLYLGSREYLVALDMQNVNKEPLIGECANFVRLIEPWNRTHLYTCGTGAYQPICTFINRGWRAEVNTETVVGFTAEIPQRLGEDYLFRLVPGYVDSGKGKCSYDPKQENVAVLIDATLFRTMGGRTAIRTEQYDSRWLNEPVFVQIQQIPDSAERNDDKLYFFFREKSLDSSGGASPSVLARVGRVCLNDEGGQKSLVNRWTTFLKARLICSVIGEDGVETRFDELRDVFIQPTQDERNPMVYALFTTAG</sequence>
<dbReference type="OrthoDB" id="8787113at2759"/>
<comment type="caution">
    <text evidence="2">Lacks conserved residue(s) required for the propagation of feature annotation.</text>
</comment>
<protein>
    <submittedName>
        <fullName evidence="4">Semaphorin-3F</fullName>
    </submittedName>
</protein>
<dbReference type="InterPro" id="IPR001627">
    <property type="entry name" value="Semap_dom"/>
</dbReference>
<evidence type="ECO:0000256" key="1">
    <source>
        <dbReference type="ARBA" id="ARBA00023180"/>
    </source>
</evidence>
<dbReference type="GO" id="GO:0071526">
    <property type="term" value="P:semaphorin-plexin signaling pathway"/>
    <property type="evidence" value="ECO:0007669"/>
    <property type="project" value="TreeGrafter"/>
</dbReference>
<dbReference type="Gene3D" id="2.130.10.10">
    <property type="entry name" value="YVTN repeat-like/Quinoprotein amine dehydrogenase"/>
    <property type="match status" value="1"/>
</dbReference>
<dbReference type="EMBL" id="SRLO01000110">
    <property type="protein sequence ID" value="TNN74817.1"/>
    <property type="molecule type" value="Genomic_DNA"/>
</dbReference>
<dbReference type="GO" id="GO:0005886">
    <property type="term" value="C:plasma membrane"/>
    <property type="evidence" value="ECO:0007669"/>
    <property type="project" value="TreeGrafter"/>
</dbReference>
<gene>
    <name evidence="4" type="primary">SEMA3F_3</name>
    <name evidence="4" type="ORF">EYF80_014917</name>
</gene>
<dbReference type="PROSITE" id="PS51004">
    <property type="entry name" value="SEMA"/>
    <property type="match status" value="1"/>
</dbReference>
<dbReference type="PANTHER" id="PTHR11036">
    <property type="entry name" value="SEMAPHORIN"/>
    <property type="match status" value="1"/>
</dbReference>